<feature type="domain" description="Leucine zipper with capping helix" evidence="8">
    <location>
        <begin position="147"/>
        <end position="201"/>
    </location>
</feature>
<evidence type="ECO:0000313" key="10">
    <source>
        <dbReference type="Proteomes" id="UP000030655"/>
    </source>
</evidence>
<evidence type="ECO:0000256" key="3">
    <source>
        <dbReference type="ARBA" id="ARBA00023054"/>
    </source>
</evidence>
<dbReference type="VEuPathDB" id="MicrosporidiaDB:H312_01474"/>
<reference evidence="10" key="1">
    <citation type="submission" date="2013-02" db="EMBL/GenBank/DDBJ databases">
        <authorList>
            <consortium name="The Broad Institute Genome Sequencing Platform"/>
            <person name="Cuomo C."/>
            <person name="Becnel J."/>
            <person name="Sanscrainte N."/>
            <person name="Walker B."/>
            <person name="Young S.K."/>
            <person name="Zeng Q."/>
            <person name="Gargeya S."/>
            <person name="Fitzgerald M."/>
            <person name="Haas B."/>
            <person name="Abouelleil A."/>
            <person name="Alvarado L."/>
            <person name="Arachchi H.M."/>
            <person name="Berlin A.M."/>
            <person name="Chapman S.B."/>
            <person name="Dewar J."/>
            <person name="Goldberg J."/>
            <person name="Griggs A."/>
            <person name="Gujja S."/>
            <person name="Hansen M."/>
            <person name="Howarth C."/>
            <person name="Imamovic A."/>
            <person name="Larimer J."/>
            <person name="McCowan C."/>
            <person name="Murphy C."/>
            <person name="Neiman D."/>
            <person name="Pearson M."/>
            <person name="Priest M."/>
            <person name="Roberts A."/>
            <person name="Saif S."/>
            <person name="Shea T."/>
            <person name="Sisk P."/>
            <person name="Sykes S."/>
            <person name="Wortman J."/>
            <person name="Nusbaum C."/>
            <person name="Birren B."/>
        </authorList>
    </citation>
    <scope>NUCLEOTIDE SEQUENCE [LARGE SCALE GENOMIC DNA]</scope>
    <source>
        <strain evidence="10">PRA339</strain>
    </source>
</reference>
<dbReference type="Proteomes" id="UP000030655">
    <property type="component" value="Unassembled WGS sequence"/>
</dbReference>
<gene>
    <name evidence="9" type="ORF">H312_01474</name>
</gene>
<dbReference type="HOGENOM" id="CLU_080628_3_2_1"/>
<keyword evidence="4 5" id="KW-0539">Nucleus</keyword>
<feature type="coiled-coil region" evidence="6">
    <location>
        <begin position="91"/>
        <end position="144"/>
    </location>
</feature>
<name>A0A059F1G8_9MICR</name>
<evidence type="ECO:0000256" key="1">
    <source>
        <dbReference type="ARBA" id="ARBA00004123"/>
    </source>
</evidence>
<dbReference type="InterPro" id="IPR005647">
    <property type="entry name" value="Mnd1"/>
</dbReference>
<dbReference type="InterPro" id="IPR040453">
    <property type="entry name" value="Mnd1_HTH"/>
</dbReference>
<comment type="similarity">
    <text evidence="2 5">Belongs to the MND1 family.</text>
</comment>
<evidence type="ECO:0000256" key="5">
    <source>
        <dbReference type="PIRNR" id="PIRNR026991"/>
    </source>
</evidence>
<feature type="domain" description="Mnd1 HTH" evidence="7">
    <location>
        <begin position="14"/>
        <end position="73"/>
    </location>
</feature>
<proteinExistence type="inferred from homology"/>
<dbReference type="OrthoDB" id="273345at2759"/>
<dbReference type="EMBL" id="KK365150">
    <property type="protein sequence ID" value="KCZ81108.1"/>
    <property type="molecule type" value="Genomic_DNA"/>
</dbReference>
<reference evidence="9 10" key="2">
    <citation type="submission" date="2014-03" db="EMBL/GenBank/DDBJ databases">
        <title>The Genome Sequence of Anncaliia algerae insect isolate PRA339.</title>
        <authorList>
            <consortium name="The Broad Institute Genome Sequencing Platform"/>
            <consortium name="The Broad Institute Genome Sequencing Center for Infectious Disease"/>
            <person name="Cuomo C."/>
            <person name="Becnel J."/>
            <person name="Sanscrainte N."/>
            <person name="Walker B."/>
            <person name="Young S.K."/>
            <person name="Zeng Q."/>
            <person name="Gargeya S."/>
            <person name="Fitzgerald M."/>
            <person name="Haas B."/>
            <person name="Abouelleil A."/>
            <person name="Alvarado L."/>
            <person name="Arachchi H.M."/>
            <person name="Berlin A.M."/>
            <person name="Chapman S.B."/>
            <person name="Dewar J."/>
            <person name="Goldberg J."/>
            <person name="Griggs A."/>
            <person name="Gujja S."/>
            <person name="Hansen M."/>
            <person name="Howarth C."/>
            <person name="Imamovic A."/>
            <person name="Larimer J."/>
            <person name="McCowan C."/>
            <person name="Murphy C."/>
            <person name="Neiman D."/>
            <person name="Pearson M."/>
            <person name="Priest M."/>
            <person name="Roberts A."/>
            <person name="Saif S."/>
            <person name="Shea T."/>
            <person name="Sisk P."/>
            <person name="Sykes S."/>
            <person name="Wortman J."/>
            <person name="Nusbaum C."/>
            <person name="Birren B."/>
        </authorList>
    </citation>
    <scope>NUCLEOTIDE SEQUENCE [LARGE SCALE GENOMIC DNA]</scope>
    <source>
        <strain evidence="9 10">PRA339</strain>
    </source>
</reference>
<accession>A0A059F1G8</accession>
<evidence type="ECO:0000259" key="7">
    <source>
        <dbReference type="Pfam" id="PF03962"/>
    </source>
</evidence>
<dbReference type="Pfam" id="PF18517">
    <property type="entry name" value="LZ3wCH"/>
    <property type="match status" value="1"/>
</dbReference>
<dbReference type="GO" id="GO:0003690">
    <property type="term" value="F:double-stranded DNA binding"/>
    <property type="evidence" value="ECO:0007669"/>
    <property type="project" value="InterPro"/>
</dbReference>
<dbReference type="GO" id="GO:0007131">
    <property type="term" value="P:reciprocal meiotic recombination"/>
    <property type="evidence" value="ECO:0007669"/>
    <property type="project" value="InterPro"/>
</dbReference>
<keyword evidence="10" id="KW-1185">Reference proteome</keyword>
<evidence type="ECO:0000259" key="8">
    <source>
        <dbReference type="Pfam" id="PF18517"/>
    </source>
</evidence>
<evidence type="ECO:0000256" key="6">
    <source>
        <dbReference type="SAM" id="Coils"/>
    </source>
</evidence>
<evidence type="ECO:0000256" key="2">
    <source>
        <dbReference type="ARBA" id="ARBA00005981"/>
    </source>
</evidence>
<dbReference type="PIRSF" id="PIRSF026991">
    <property type="entry name" value="Mnd1"/>
    <property type="match status" value="1"/>
</dbReference>
<evidence type="ECO:0000313" key="9">
    <source>
        <dbReference type="EMBL" id="KCZ81108.1"/>
    </source>
</evidence>
<dbReference type="STRING" id="1288291.A0A059F1G8"/>
<comment type="function">
    <text evidence="5">Required for proper homologous chromosome pairing and efficient cross-over and intragenic recombination during meiosis.</text>
</comment>
<keyword evidence="3 6" id="KW-0175">Coiled coil</keyword>
<comment type="subcellular location">
    <subcellularLocation>
        <location evidence="1 5">Nucleus</location>
    </subcellularLocation>
</comment>
<dbReference type="GO" id="GO:0005634">
    <property type="term" value="C:nucleus"/>
    <property type="evidence" value="ECO:0007669"/>
    <property type="project" value="UniProtKB-SubCell"/>
</dbReference>
<protein>
    <recommendedName>
        <fullName evidence="5">Meiotic nuclear division protein 1</fullName>
    </recommendedName>
</protein>
<dbReference type="AlphaFoldDB" id="A0A059F1G8"/>
<sequence length="202" mass="24166">MAKKVTMEEKKSKILHFFHESKEFYTLKELESIFPKKLGINYKQVKEIIDALVSDELIRTEKLGISNYFWSFPSQGLIVKRKKVLSLVKSNDELNENIKNISIKIEEESKARKDKEREVLINEYEKLKEKENEFINELKQYEKCDPVVFNEKKLKIISIKNDINKYIDYIYELQSYCSNKFNMDTSTFNQNFNIPEDMDYVQ</sequence>
<dbReference type="Pfam" id="PF03962">
    <property type="entry name" value="Mnd1"/>
    <property type="match status" value="1"/>
</dbReference>
<evidence type="ECO:0000256" key="4">
    <source>
        <dbReference type="ARBA" id="ARBA00023242"/>
    </source>
</evidence>
<organism evidence="9 10">
    <name type="scientific">Anncaliia algerae PRA339</name>
    <dbReference type="NCBI Taxonomy" id="1288291"/>
    <lineage>
        <taxon>Eukaryota</taxon>
        <taxon>Fungi</taxon>
        <taxon>Fungi incertae sedis</taxon>
        <taxon>Microsporidia</taxon>
        <taxon>Tubulinosematoidea</taxon>
        <taxon>Tubulinosematidae</taxon>
        <taxon>Anncaliia</taxon>
    </lineage>
</organism>
<dbReference type="InterPro" id="IPR040661">
    <property type="entry name" value="LZ3wCH"/>
</dbReference>